<keyword evidence="2" id="KW-1185">Reference proteome</keyword>
<evidence type="ECO:0000313" key="2">
    <source>
        <dbReference type="Proteomes" id="UP000274453"/>
    </source>
</evidence>
<accession>A0A3G3LKP5</accession>
<name>A0A3G3LKP5_9CAUD</name>
<dbReference type="Proteomes" id="UP000274453">
    <property type="component" value="Segment"/>
</dbReference>
<evidence type="ECO:0008006" key="3">
    <source>
        <dbReference type="Google" id="ProtNLM"/>
    </source>
</evidence>
<sequence length="126" mass="14209">MSNETKRDVFEDAAFNIETSSPDGLDFACELRQRYSAALPDDLPVIPKAQSDWIKQCKANDDSLSFALGDETTPIEVAKTFRVWGGYTDKNKDKWLKLQNTFACAWLLGVWQVEETGEIVKVEDGE</sequence>
<proteinExistence type="predicted"/>
<reference evidence="1 2" key="1">
    <citation type="submission" date="2018-09" db="EMBL/GenBank/DDBJ databases">
        <title>Molecular characterization of bacteriophage BH1 orginated from probiotic Lactobacillus rhamnosus Pen.</title>
        <authorList>
            <person name="Jarocki P."/>
            <person name="Podlesny M."/>
            <person name="Komon-Janczara E."/>
            <person name="Kholiavskyi O."/>
            <person name="Targonski Z."/>
        </authorList>
    </citation>
    <scope>NUCLEOTIDE SEQUENCE [LARGE SCALE GENOMIC DNA]</scope>
</reference>
<gene>
    <name evidence="1" type="ORF">BVL67_00048</name>
</gene>
<organism evidence="1 2">
    <name type="scientific">Lactobacillus phage BH1</name>
    <dbReference type="NCBI Taxonomy" id="1932007"/>
    <lineage>
        <taxon>Viruses</taxon>
        <taxon>Duplodnaviria</taxon>
        <taxon>Heunggongvirae</taxon>
        <taxon>Uroviricota</taxon>
        <taxon>Caudoviricetes</taxon>
        <taxon>Behunavirus</taxon>
        <taxon>Behunavirus BH1</taxon>
    </lineage>
</organism>
<dbReference type="EMBL" id="MH983004">
    <property type="protein sequence ID" value="AYQ93263.1"/>
    <property type="molecule type" value="Genomic_DNA"/>
</dbReference>
<protein>
    <recommendedName>
        <fullName evidence="3">DUF1642 domain-containing protein</fullName>
    </recommendedName>
</protein>
<evidence type="ECO:0000313" key="1">
    <source>
        <dbReference type="EMBL" id="AYQ93263.1"/>
    </source>
</evidence>